<feature type="compositionally biased region" description="Polar residues" evidence="1">
    <location>
        <begin position="1119"/>
        <end position="1135"/>
    </location>
</feature>
<feature type="region of interest" description="Disordered" evidence="1">
    <location>
        <begin position="3308"/>
        <end position="3331"/>
    </location>
</feature>
<dbReference type="Proteomes" id="UP000319825">
    <property type="component" value="Unassembled WGS sequence"/>
</dbReference>
<feature type="compositionally biased region" description="Low complexity" evidence="1">
    <location>
        <begin position="764"/>
        <end position="810"/>
    </location>
</feature>
<feature type="region of interest" description="Disordered" evidence="1">
    <location>
        <begin position="1033"/>
        <end position="1068"/>
    </location>
</feature>
<feature type="compositionally biased region" description="Low complexity" evidence="1">
    <location>
        <begin position="678"/>
        <end position="694"/>
    </location>
</feature>
<evidence type="ECO:0000256" key="1">
    <source>
        <dbReference type="SAM" id="MobiDB-lite"/>
    </source>
</evidence>
<dbReference type="RefSeq" id="WP_145774120.1">
    <property type="nucleotide sequence ID" value="NZ_VLKE01000001.1"/>
</dbReference>
<feature type="region of interest" description="Disordered" evidence="1">
    <location>
        <begin position="763"/>
        <end position="908"/>
    </location>
</feature>
<feature type="region of interest" description="Disordered" evidence="1">
    <location>
        <begin position="1080"/>
        <end position="1226"/>
    </location>
</feature>
<feature type="compositionally biased region" description="Polar residues" evidence="1">
    <location>
        <begin position="2946"/>
        <end position="2966"/>
    </location>
</feature>
<gene>
    <name evidence="2" type="ORF">JD77_02163</name>
</gene>
<feature type="region of interest" description="Disordered" evidence="1">
    <location>
        <begin position="2922"/>
        <end position="2993"/>
    </location>
</feature>
<feature type="compositionally biased region" description="Basic and acidic residues" evidence="1">
    <location>
        <begin position="863"/>
        <end position="873"/>
    </location>
</feature>
<protein>
    <recommendedName>
        <fullName evidence="4">Papain fold toxin 1 (Glutamine deamidase) of polymorphic toxin system</fullName>
    </recommendedName>
</protein>
<feature type="compositionally biased region" description="Low complexity" evidence="1">
    <location>
        <begin position="1383"/>
        <end position="1392"/>
    </location>
</feature>
<accession>A0A562I864</accession>
<organism evidence="2 3">
    <name type="scientific">Micromonospora olivasterospora</name>
    <dbReference type="NCBI Taxonomy" id="1880"/>
    <lineage>
        <taxon>Bacteria</taxon>
        <taxon>Bacillati</taxon>
        <taxon>Actinomycetota</taxon>
        <taxon>Actinomycetes</taxon>
        <taxon>Micromonosporales</taxon>
        <taxon>Micromonosporaceae</taxon>
        <taxon>Micromonospora</taxon>
    </lineage>
</organism>
<dbReference type="OrthoDB" id="3290122at2"/>
<dbReference type="EMBL" id="VLKE01000001">
    <property type="protein sequence ID" value="TWH67191.1"/>
    <property type="molecule type" value="Genomic_DNA"/>
</dbReference>
<feature type="region of interest" description="Disordered" evidence="1">
    <location>
        <begin position="2548"/>
        <end position="2595"/>
    </location>
</feature>
<keyword evidence="3" id="KW-1185">Reference proteome</keyword>
<feature type="region of interest" description="Disordered" evidence="1">
    <location>
        <begin position="1359"/>
        <end position="1445"/>
    </location>
</feature>
<evidence type="ECO:0000313" key="2">
    <source>
        <dbReference type="EMBL" id="TWH67191.1"/>
    </source>
</evidence>
<feature type="compositionally biased region" description="Low complexity" evidence="1">
    <location>
        <begin position="889"/>
        <end position="908"/>
    </location>
</feature>
<feature type="compositionally biased region" description="Basic and acidic residues" evidence="1">
    <location>
        <begin position="2981"/>
        <end position="2991"/>
    </location>
</feature>
<proteinExistence type="predicted"/>
<reference evidence="2 3" key="1">
    <citation type="submission" date="2019-07" db="EMBL/GenBank/DDBJ databases">
        <title>R&amp;d 2014.</title>
        <authorList>
            <person name="Klenk H.-P."/>
        </authorList>
    </citation>
    <scope>NUCLEOTIDE SEQUENCE [LARGE SCALE GENOMIC DNA]</scope>
    <source>
        <strain evidence="2 3">DSM 43868</strain>
    </source>
</reference>
<feature type="region of interest" description="Disordered" evidence="1">
    <location>
        <begin position="678"/>
        <end position="716"/>
    </location>
</feature>
<name>A0A562I864_MICOL</name>
<evidence type="ECO:0000313" key="3">
    <source>
        <dbReference type="Proteomes" id="UP000319825"/>
    </source>
</evidence>
<evidence type="ECO:0008006" key="4">
    <source>
        <dbReference type="Google" id="ProtNLM"/>
    </source>
</evidence>
<feature type="compositionally biased region" description="Low complexity" evidence="1">
    <location>
        <begin position="1157"/>
        <end position="1171"/>
    </location>
</feature>
<sequence length="3331" mass="356388">MAAAVPTLELDESWLRALEAFTGMRVSRAELPLLRDDIGTLEMLALRVRTVLGPLLEQTIRAVRQAGEGEAFDRFVAQTAPFVRKMAETADLMLAVVEAEKKFFVETEVGKRTALAMFNFMVAEFAVAAAMWFWNPVGAAAHIAQTRTIIQAILRSALVRSAASGTAMQMLFMPGSALLAEVSMMTDGLQPGVNWSTVGKQAAFAGAVAFLTTVGGPALGRAAGVVAGAVGKLGVSDTTKHLLTDVLTRPVTETLGEGLFGIGASLMVDQKWDPTNLGADLLSGAISGAGGAAASGFGLVVSRAVVQPRVRVPHIGLTSDGRPVLPVGPTPVGGDTSAGYEAGVDDPKPVVTGGQAPPPPPVPLLPASNLPTPALDLPAPHLDLPAPHLDLSVPHLDLSVPSWSVSNLSMPAAPVPAWVAAAGGPVVEQWHRFQQELADRYGGLLAGTGQARQFLAGLPVPVERVFTEWADARQGDPAVPVFLSQVGLPATALTDQFLFGVRDRAVARITETLAGQVPAGGQIPAAVRPEQVVAALPGEFDRQALRSIAHLAVGHHLDQYFTTGTPATVPLPGGVVPPGGAGVPGVAGVPGGSGAAAPPSEVVRAAVERDVRVHVDRSLDAILGATPLPAAPLTAPLAVPPAVPSAAVVRPDAAQVSAVADVVRQAVTDLPARVTAAAIPDTTAPDTTASGTDTPAHRRTDLPTLPVTPEQHTAAATSHAEDQFTALARKYDVAPANHDTLAGSFRRDWVNGYHQVLAQATGHATPATPSVPAVPSVPGTPSAPGAPGTPGTPAAAGARTTAPGGAAPRTDGTPNHDHTSDRTSVSDLSASGDDVFSRDGRPNGTFTVSDLSSLDEPISGDPVGRDSGDRDPFGDVSSLGDSVGGDPVGRGEPASAAPEPAVAATGPAAAAESARRVADWIDQTPVAPDSRDPWWWCVQATLDAYTTAYGRPGNRTVSDDRILGPDGRLAPTTSWPQLLDILDATPERVAHPDGWPDGVTPQDVLAALRAAPGSMVVVRVAPPNEPQHVFALHSQPQPSGPPTIKVRDGLVPGAEDRPEPPDPTTDPWLRHLFASSTRLAAFDNTGRPTTITSLLPDRTTAHPQPTTTTSIDPSAILLASTTPPRGPSQAMQADATSPEPAGFPWQPSDRPARPPESVSGSSDPVSDSLPGRPAAMEWHPPADVGSDAGGQLSDGDGYAVPPGFPGYGSGVSDARLNPGGGEPPTGAGRVVVMEVDAEPRTPVPPPVTTALAPPEIVASRAWDGFFQRVLDRAGGQVAETLGLATVEVDDVRHYLAIELDRIVQRTDFRQRLQLSSPSLEVLRQALDSRGSSVPGLTHVLPHLVSEAFGINFAVSGSETVRHDQGAGPAGAGTGQGRLRRSAGRGPAAAHGGPDSGGFGSESMVQDAGDRAGLPAEVADESTVEDPPPLTRGDTKTVRLGPDGRLPFEVDGKRPIFRPYAGQEATLWFGYRADGPRAGEPAAVIKLGSPEEREGGSYWQWLDPALTERGLDKLRTYEPRIVHADGWTEGDPPQLTDGYTKKVPLDPRGRLPFTVGGKRPYFGDTAANKDATLVLGYGTDGPHAGEPAALIKLGSLEGRTGGPFWQWLDRAPTEKDLDRLRTYQPQTVLADEWTERGERGLPQLTGGYDKTVELNQDGQLPFKLNGKRPGAGAEAADRTARVWLGYRTDRPDGRELAALVEVEELDGRDGGPFWRWLDRAPTEKDLDRLRTDEPRTVYAGEWTAGDPPQLTGGYDKTVELDRRGRLRLKVGGKRQSVGKEFANKDATLALGYRTDEPHAGEPAALIKIKRLEGRTGDSFWRWLNPAPTKGDLDRLKTDWIDGWTTGDPPQLTGGNTRTLKLGPDGRLPFEVGGRRPTFSAAAGQEVRVWFGYRTDRRPEGEPAALIEVASLGGQKDQDGGPFWRWLESARTEDDLDKLRTYEPQTVHAGEWTEGEPPQLTGGGTATLQLSAGRLPVEVGGKRQFVGAAAAGQEVRVLFGYRTDESHVGEPAALVKVGRLNDRDGGPFWRWLDPAPAKEDLDRLQTYAPRTVYSEVWTEENAPQLTGGDTKTIKLGPEGRLPFEVGGKRPVFSAAAGQEVRVLFGYRTDESHVGEPAALIEVESLNDRDGGPFWRWLESARTEEDLGTLRTHEPRTVGVDGWTEGSAPQLTGGYDKTVEITRNTLPFKLNDKRPFVGAAAAGRRATVRFGYRTDRRPEGELAALIEVASLGGQKDDDGGGPFWRWLDPAPTPADLDRLKTYKSQAVRAAGWTAGDPPQLTGGYTKSVQLNPRAQLPFTVSKKRPFAGPEAAGQDATVWFGYRTDRRPEGEPAALIKVGRLKDRKGGPFWRWLDPAPTRADLDRLKDYKSKTVHADEWTAGYPPQITGGYIKSVPVSPRAQLPFTVSNRRPFVGTGAVGEKATVWFGYRTDRRPEGEPAALIMVGRLKDRKGGPFWRWLDPAPTENDLKRLKTYEYQPVNAGGRTAGDPPQLTGGSSDNAAAVIPASTGSVGVAYRAAQDDAVAVPGPNTDDAIPPVAGSWARPVVGIPAQGQQRPGVASAQVDRGQPAVRTPTAAPAPQPQPQPLEGWPQAAGEAGATQRPAGAFWDVVVDRSSLVSLQRPAVASVAGPDPMLPVPADGYCMLYAFIATDPIWVRDVLHPHLPVDLYQFLSDPGRVRASAVGLVGSEVPRESPLAQVSALLQGHVRGYLDSNAGRLPTDVTRQRINFREERVRQVAALNDHQQVLDWLRYLDSPYVTEAGMLPAAVIAHRYQAVRAAAMLSGGPLGLGEATDAPQRQLDFLNRHGQGFPVDVLEPGTARDFLVVVLSQSDRQLEPDELAVVRAAVDNWKQQWGAPVGEFLGPLLAHATGRRVTIWRESGWGAPPKMSDEYGPAAGRPVDLYHVAADPHNPTIVNHYNAAAVHDGRQGAGASPATAAPVDPPPWRAQVGQGQPAAQTSSHSQLTATISSRPEPDQPNPEPRTTPLERHRLDQGRTEVIWTDPDEVSAEQEVVLMREITHNIEPDPAMDDAFPWRDDDDPRGRVYAPFADENGQVHPVVRANVDRITASMDSDKQFLSGIARNPNDPRLPHVPDEELERLWPLLERMVAAEIRRLVLGESLENPRVKVLRMTADLLEPHERGPDVLEGRLGLALEDAFVQRFLLELLGVYPGAVLENQRRMAAWERDYRLYPSYSISLETSRPSYGVRGRRSRGRRLVAPRRVKRTIAMSAEGFANSIVFANTALKPDTREPDIYRTNSVYLQFTVRIPDNNNRIRRQEIMVLFGLNNLFNLVINPHRIVIADYGPHYYDKEENFPPINPTKPIKQEPDTAPPST</sequence>
<comment type="caution">
    <text evidence="2">The sequence shown here is derived from an EMBL/GenBank/DDBJ whole genome shotgun (WGS) entry which is preliminary data.</text>
</comment>